<feature type="domain" description="Peptidase M16 N-terminal" evidence="1">
    <location>
        <begin position="116"/>
        <end position="248"/>
    </location>
</feature>
<dbReference type="SUPFAM" id="SSF63411">
    <property type="entry name" value="LuxS/MPP-like metallohydrolase"/>
    <property type="match status" value="2"/>
</dbReference>
<name>A0AAW1R8M6_9CHLO</name>
<proteinExistence type="predicted"/>
<dbReference type="PANTHER" id="PTHR11851">
    <property type="entry name" value="METALLOPROTEASE"/>
    <property type="match status" value="1"/>
</dbReference>
<accession>A0AAW1R8M6</accession>
<dbReference type="Gene3D" id="3.30.830.10">
    <property type="entry name" value="Metalloenzyme, LuxS/M16 peptidase-like"/>
    <property type="match status" value="2"/>
</dbReference>
<dbReference type="Proteomes" id="UP001489004">
    <property type="component" value="Unassembled WGS sequence"/>
</dbReference>
<evidence type="ECO:0000259" key="2">
    <source>
        <dbReference type="Pfam" id="PF05193"/>
    </source>
</evidence>
<evidence type="ECO:0000313" key="3">
    <source>
        <dbReference type="EMBL" id="KAK9830103.1"/>
    </source>
</evidence>
<evidence type="ECO:0008006" key="5">
    <source>
        <dbReference type="Google" id="ProtNLM"/>
    </source>
</evidence>
<protein>
    <recommendedName>
        <fullName evidence="5">Insulinase family protein</fullName>
    </recommendedName>
</protein>
<dbReference type="PANTHER" id="PTHR11851:SF225">
    <property type="entry name" value="NON-PEPTIDASE HOMOLOG YMXG"/>
    <property type="match status" value="1"/>
</dbReference>
<dbReference type="InterPro" id="IPR050361">
    <property type="entry name" value="MPP/UQCRC_Complex"/>
</dbReference>
<dbReference type="EMBL" id="JALJOR010000001">
    <property type="protein sequence ID" value="KAK9830103.1"/>
    <property type="molecule type" value="Genomic_DNA"/>
</dbReference>
<evidence type="ECO:0000313" key="4">
    <source>
        <dbReference type="Proteomes" id="UP001489004"/>
    </source>
</evidence>
<dbReference type="InterPro" id="IPR007863">
    <property type="entry name" value="Peptidase_M16_C"/>
</dbReference>
<feature type="domain" description="Peptidase M16 C-terminal" evidence="2">
    <location>
        <begin position="265"/>
        <end position="447"/>
    </location>
</feature>
<dbReference type="Pfam" id="PF00675">
    <property type="entry name" value="Peptidase_M16"/>
    <property type="match status" value="1"/>
</dbReference>
<organism evidence="3 4">
    <name type="scientific">[Myrmecia] bisecta</name>
    <dbReference type="NCBI Taxonomy" id="41462"/>
    <lineage>
        <taxon>Eukaryota</taxon>
        <taxon>Viridiplantae</taxon>
        <taxon>Chlorophyta</taxon>
        <taxon>core chlorophytes</taxon>
        <taxon>Trebouxiophyceae</taxon>
        <taxon>Trebouxiales</taxon>
        <taxon>Trebouxiaceae</taxon>
        <taxon>Myrmecia</taxon>
    </lineage>
</organism>
<dbReference type="InterPro" id="IPR011765">
    <property type="entry name" value="Pept_M16_N"/>
</dbReference>
<reference evidence="3 4" key="1">
    <citation type="journal article" date="2024" name="Nat. Commun.">
        <title>Phylogenomics reveals the evolutionary origins of lichenization in chlorophyte algae.</title>
        <authorList>
            <person name="Puginier C."/>
            <person name="Libourel C."/>
            <person name="Otte J."/>
            <person name="Skaloud P."/>
            <person name="Haon M."/>
            <person name="Grisel S."/>
            <person name="Petersen M."/>
            <person name="Berrin J.G."/>
            <person name="Delaux P.M."/>
            <person name="Dal Grande F."/>
            <person name="Keller J."/>
        </authorList>
    </citation>
    <scope>NUCLEOTIDE SEQUENCE [LARGE SCALE GENOMIC DNA]</scope>
    <source>
        <strain evidence="3 4">SAG 2043</strain>
    </source>
</reference>
<comment type="caution">
    <text evidence="3">The sequence shown here is derived from an EMBL/GenBank/DDBJ whole genome shotgun (WGS) entry which is preliminary data.</text>
</comment>
<evidence type="ECO:0000259" key="1">
    <source>
        <dbReference type="Pfam" id="PF00675"/>
    </source>
</evidence>
<gene>
    <name evidence="3" type="ORF">WJX72_009788</name>
</gene>
<dbReference type="GO" id="GO:0046872">
    <property type="term" value="F:metal ion binding"/>
    <property type="evidence" value="ECO:0007669"/>
    <property type="project" value="InterPro"/>
</dbReference>
<keyword evidence="4" id="KW-1185">Reference proteome</keyword>
<dbReference type="AlphaFoldDB" id="A0AAW1R8M6"/>
<sequence length="536" mass="57334">MQGLHFGRWQRGRKHQTVCKASSTPADIVWEAQQLAGRVAAGALAAVLVARPLSAAALPEVDASQAPSALPTAQPLKLRSDSLPPFPTRFPPVPGIKQPRTEQVVLPNGLRVFMMEDHEVPLVKGLLFMRGGQRASPPDKVGVATISASVQRAGGSVAHPGPELDQELEQLAAYLEGGAGGEAITLGFECLKEDSNKVLGLLTEVVTDPALPQDKINQYKAQVLNILEHTNDNTSSIPRRELAKLMYGRDSVFARQPTPDQVRGITRQDIRDYLAAWERPDGAVFGISGDFEPAAMKAAIRSTLGAWHTDPSQPRKPPLVPNTPLPDLQATGGRVFLVDRPGATQATVALGEVGVVQTDPDAFALDVLNDILNSFGGRLFDQIRSKEGLAYSVSGGWNTSAADHKGLFVAGGETAAPAEFLNLLQKALQEATEAAPSEQELAAAKAASLNSFVFNFASTGSQLQRMCIFALLGIPQDYLFQYKAGIEAVTAQDVLEAAQRHLHPAQQTVVMAADAGLIRQRLVDQGRTVVDLSLDQ</sequence>
<dbReference type="InterPro" id="IPR011249">
    <property type="entry name" value="Metalloenz_LuxS/M16"/>
</dbReference>
<dbReference type="Pfam" id="PF05193">
    <property type="entry name" value="Peptidase_M16_C"/>
    <property type="match status" value="1"/>
</dbReference>